<feature type="domain" description="XdhC- CoxI" evidence="1">
    <location>
        <begin position="14"/>
        <end position="72"/>
    </location>
</feature>
<accession>A0A1G8FCD5</accession>
<name>A0A1G8FCD5_9FIRM</name>
<dbReference type="Gene3D" id="3.40.50.720">
    <property type="entry name" value="NAD(P)-binding Rossmann-like Domain"/>
    <property type="match status" value="1"/>
</dbReference>
<dbReference type="Pfam" id="PF13478">
    <property type="entry name" value="XdhC_C"/>
    <property type="match status" value="1"/>
</dbReference>
<dbReference type="InterPro" id="IPR052698">
    <property type="entry name" value="MoCofactor_Util/Proc"/>
</dbReference>
<evidence type="ECO:0000259" key="2">
    <source>
        <dbReference type="Pfam" id="PF13478"/>
    </source>
</evidence>
<dbReference type="InterPro" id="IPR027051">
    <property type="entry name" value="XdhC_Rossmann_dom"/>
</dbReference>
<sequence>MEETILQAIVKAQARPAKAILATIIRTEGSTPRDLGTQMLVMDTGQTIGTIGGGTAEKLITNRALALLTSNEEIYVEIFHQAINLESHTDKFSVCGATIDVLLEPIQDKNFWQFLQDLLNRGKDSVLVTSLIPPYSRSIFDTNGNLLLGQPQNELVLSAIKRQEIISGKPAEVIGNSEEYRWFVDPVKKTERLLILGAGHVAREVAFYAKALDFQVSVIDDRPTFALPELFSCAQSVICSDFADGIKRYEPNRDTYVVIATRSHPTDAECLKEVLNFPTKYVGMLGSTKKIAAIVNFLREKGYSSQALASLKAPIGLDINAQTPSEIAISILAEIISVKRSLSSPQ</sequence>
<dbReference type="Pfam" id="PF02625">
    <property type="entry name" value="XdhC_CoxI"/>
    <property type="match status" value="1"/>
</dbReference>
<dbReference type="PANTHER" id="PTHR30388:SF6">
    <property type="entry name" value="XANTHINE DEHYDROGENASE SUBUNIT A-RELATED"/>
    <property type="match status" value="1"/>
</dbReference>
<evidence type="ECO:0000313" key="4">
    <source>
        <dbReference type="Proteomes" id="UP000198656"/>
    </source>
</evidence>
<dbReference type="InterPro" id="IPR003777">
    <property type="entry name" value="XdhC_CoxI"/>
</dbReference>
<gene>
    <name evidence="3" type="ORF">SAMN05443529_11944</name>
</gene>
<protein>
    <submittedName>
        <fullName evidence="3">Xanthine dehydrogenase accessory factor</fullName>
    </submittedName>
</protein>
<dbReference type="Proteomes" id="UP000198656">
    <property type="component" value="Unassembled WGS sequence"/>
</dbReference>
<feature type="domain" description="XdhC Rossmann" evidence="2">
    <location>
        <begin position="193"/>
        <end position="335"/>
    </location>
</feature>
<dbReference type="RefSeq" id="WP_092334603.1">
    <property type="nucleotide sequence ID" value="NZ_FNCP01000019.1"/>
</dbReference>
<evidence type="ECO:0000313" key="3">
    <source>
        <dbReference type="EMBL" id="SDH79722.1"/>
    </source>
</evidence>
<dbReference type="STRING" id="1121419.SAMN05443529_11944"/>
<evidence type="ECO:0000259" key="1">
    <source>
        <dbReference type="Pfam" id="PF02625"/>
    </source>
</evidence>
<reference evidence="4" key="1">
    <citation type="submission" date="2016-10" db="EMBL/GenBank/DDBJ databases">
        <authorList>
            <person name="Varghese N."/>
            <person name="Submissions S."/>
        </authorList>
    </citation>
    <scope>NUCLEOTIDE SEQUENCE [LARGE SCALE GENOMIC DNA]</scope>
    <source>
        <strain evidence="4">DSM 8344</strain>
    </source>
</reference>
<proteinExistence type="predicted"/>
<dbReference type="OrthoDB" id="9773039at2"/>
<keyword evidence="4" id="KW-1185">Reference proteome</keyword>
<dbReference type="EMBL" id="FNCP01000019">
    <property type="protein sequence ID" value="SDH79722.1"/>
    <property type="molecule type" value="Genomic_DNA"/>
</dbReference>
<organism evidence="3 4">
    <name type="scientific">Desulfosporosinus hippei DSM 8344</name>
    <dbReference type="NCBI Taxonomy" id="1121419"/>
    <lineage>
        <taxon>Bacteria</taxon>
        <taxon>Bacillati</taxon>
        <taxon>Bacillota</taxon>
        <taxon>Clostridia</taxon>
        <taxon>Eubacteriales</taxon>
        <taxon>Desulfitobacteriaceae</taxon>
        <taxon>Desulfosporosinus</taxon>
    </lineage>
</organism>
<dbReference type="AlphaFoldDB" id="A0A1G8FCD5"/>
<dbReference type="PANTHER" id="PTHR30388">
    <property type="entry name" value="ALDEHYDE OXIDOREDUCTASE MOLYBDENUM COFACTOR ASSEMBLY PROTEIN"/>
    <property type="match status" value="1"/>
</dbReference>